<dbReference type="SMART" id="SM00248">
    <property type="entry name" value="ANK"/>
    <property type="match status" value="10"/>
</dbReference>
<feature type="repeat" description="ANK" evidence="3">
    <location>
        <begin position="188"/>
        <end position="214"/>
    </location>
</feature>
<reference evidence="4" key="1">
    <citation type="submission" date="2019-08" db="EMBL/GenBank/DDBJ databases">
        <title>The improved chromosome-level genome for the pearl oyster Pinctada fucata martensii using PacBio sequencing and Hi-C.</title>
        <authorList>
            <person name="Zheng Z."/>
        </authorList>
    </citation>
    <scope>NUCLEOTIDE SEQUENCE</scope>
    <source>
        <strain evidence="4">ZZ-2019</strain>
        <tissue evidence="4">Adductor muscle</tissue>
    </source>
</reference>
<dbReference type="SUPFAM" id="SSF48403">
    <property type="entry name" value="Ankyrin repeat"/>
    <property type="match status" value="1"/>
</dbReference>
<name>A0AA88XDN6_PINIB</name>
<keyword evidence="5" id="KW-1185">Reference proteome</keyword>
<feature type="repeat" description="ANK" evidence="3">
    <location>
        <begin position="291"/>
        <end position="323"/>
    </location>
</feature>
<accession>A0AA88XDN6</accession>
<dbReference type="PRINTS" id="PR01415">
    <property type="entry name" value="ANKYRIN"/>
</dbReference>
<evidence type="ECO:0000256" key="2">
    <source>
        <dbReference type="ARBA" id="ARBA00023043"/>
    </source>
</evidence>
<evidence type="ECO:0000256" key="1">
    <source>
        <dbReference type="ARBA" id="ARBA00022737"/>
    </source>
</evidence>
<dbReference type="Pfam" id="PF12796">
    <property type="entry name" value="Ank_2"/>
    <property type="match status" value="4"/>
</dbReference>
<feature type="repeat" description="ANK" evidence="3">
    <location>
        <begin position="11"/>
        <end position="43"/>
    </location>
</feature>
<dbReference type="Gene3D" id="1.25.40.20">
    <property type="entry name" value="Ankyrin repeat-containing domain"/>
    <property type="match status" value="3"/>
</dbReference>
<protein>
    <recommendedName>
        <fullName evidence="6">Ankyrin repeat protein</fullName>
    </recommendedName>
</protein>
<dbReference type="PANTHER" id="PTHR24198">
    <property type="entry name" value="ANKYRIN REPEAT AND PROTEIN KINASE DOMAIN-CONTAINING PROTEIN"/>
    <property type="match status" value="1"/>
</dbReference>
<keyword evidence="1" id="KW-0677">Repeat</keyword>
<feature type="repeat" description="ANK" evidence="3">
    <location>
        <begin position="155"/>
        <end position="187"/>
    </location>
</feature>
<feature type="repeat" description="ANK" evidence="3">
    <location>
        <begin position="258"/>
        <end position="290"/>
    </location>
</feature>
<sequence length="378" mass="41624">MKFDINVKNERGETALVYATKFGHKDIVQYLISENVDLDTRDAQGRSPFMLAVKNYECMTILLTHAENKTSLFLFTNEGESILIMACAYGQIRVAKRIIAMLSASDMETFINHQDENGYTALHKACEYRQADTRYKLAEMLLSAGADPLICESSQMSTPLHLATAKNDVHLVTLLFSGDGHVNCVDKNGVSPLFIAAENGFSGIVIALLAKGAETMQCRHSDRASPLLISSERGHLEVVKKLLENMKGQNSINLANFENSTPLLLATLNNHTKICEILLENNADINIQNKNGYNPILVASRNGNAKLISLFLQNGADIDSHTLDDGNTPLHFAAMMGNKVATKILLTRGADMEKKNEQGLTPVVVASYMKQEDIIFTT</sequence>
<evidence type="ECO:0000313" key="5">
    <source>
        <dbReference type="Proteomes" id="UP001186944"/>
    </source>
</evidence>
<dbReference type="PANTHER" id="PTHR24198:SF165">
    <property type="entry name" value="ANKYRIN REPEAT-CONTAINING PROTEIN-RELATED"/>
    <property type="match status" value="1"/>
</dbReference>
<evidence type="ECO:0000313" key="4">
    <source>
        <dbReference type="EMBL" id="KAK3082798.1"/>
    </source>
</evidence>
<feature type="repeat" description="ANK" evidence="3">
    <location>
        <begin position="117"/>
        <end position="153"/>
    </location>
</feature>
<dbReference type="PROSITE" id="PS50088">
    <property type="entry name" value="ANK_REPEAT"/>
    <property type="match status" value="7"/>
</dbReference>
<proteinExistence type="predicted"/>
<feature type="repeat" description="ANK" evidence="3">
    <location>
        <begin position="325"/>
        <end position="357"/>
    </location>
</feature>
<dbReference type="InterPro" id="IPR002110">
    <property type="entry name" value="Ankyrin_rpt"/>
</dbReference>
<gene>
    <name evidence="4" type="ORF">FSP39_005557</name>
</gene>
<comment type="caution">
    <text evidence="4">The sequence shown here is derived from an EMBL/GenBank/DDBJ whole genome shotgun (WGS) entry which is preliminary data.</text>
</comment>
<dbReference type="PROSITE" id="PS50297">
    <property type="entry name" value="ANK_REP_REGION"/>
    <property type="match status" value="6"/>
</dbReference>
<keyword evidence="2 3" id="KW-0040">ANK repeat</keyword>
<dbReference type="EMBL" id="VSWD01000014">
    <property type="protein sequence ID" value="KAK3082798.1"/>
    <property type="molecule type" value="Genomic_DNA"/>
</dbReference>
<evidence type="ECO:0000256" key="3">
    <source>
        <dbReference type="PROSITE-ProRule" id="PRU00023"/>
    </source>
</evidence>
<organism evidence="4 5">
    <name type="scientific">Pinctada imbricata</name>
    <name type="common">Atlantic pearl-oyster</name>
    <name type="synonym">Pinctada martensii</name>
    <dbReference type="NCBI Taxonomy" id="66713"/>
    <lineage>
        <taxon>Eukaryota</taxon>
        <taxon>Metazoa</taxon>
        <taxon>Spiralia</taxon>
        <taxon>Lophotrochozoa</taxon>
        <taxon>Mollusca</taxon>
        <taxon>Bivalvia</taxon>
        <taxon>Autobranchia</taxon>
        <taxon>Pteriomorphia</taxon>
        <taxon>Pterioida</taxon>
        <taxon>Pterioidea</taxon>
        <taxon>Pteriidae</taxon>
        <taxon>Pinctada</taxon>
    </lineage>
</organism>
<dbReference type="InterPro" id="IPR036770">
    <property type="entry name" value="Ankyrin_rpt-contain_sf"/>
</dbReference>
<evidence type="ECO:0008006" key="6">
    <source>
        <dbReference type="Google" id="ProtNLM"/>
    </source>
</evidence>
<dbReference type="AlphaFoldDB" id="A0AA88XDN6"/>
<dbReference type="Proteomes" id="UP001186944">
    <property type="component" value="Unassembled WGS sequence"/>
</dbReference>